<dbReference type="InterPro" id="IPR023346">
    <property type="entry name" value="Lysozyme-like_dom_sf"/>
</dbReference>
<evidence type="ECO:0000256" key="1">
    <source>
        <dbReference type="SAM" id="MobiDB-lite"/>
    </source>
</evidence>
<dbReference type="Gene3D" id="1.10.530.10">
    <property type="match status" value="1"/>
</dbReference>
<dbReference type="SUPFAM" id="SSF53955">
    <property type="entry name" value="Lysozyme-like"/>
    <property type="match status" value="1"/>
</dbReference>
<sequence length="225" mass="23455">MTNTEKYVPKHRAPGKHKAKRDPLASLRVVSSRPALAVTGLAVAVTGVSVAGGVLGGEPTPSTVAAADSGAGVNAQVAALAAESVADRAEKSVTRSDRRDAVDQTKAALLGDGAGVVTAHERKLSDQDPRDIARTLMGDFGFADSQFSCLDSLWTKESGWRWNADNPSSSAYGIPQALPGSKMASAGADWATNPATQISWGLGYIKSRYGSPCSAWGHSQAVNWY</sequence>
<proteinExistence type="predicted"/>
<reference evidence="3" key="1">
    <citation type="journal article" date="2019" name="Int. J. Syst. Evol. Microbiol.">
        <title>The Global Catalogue of Microorganisms (GCM) 10K type strain sequencing project: providing services to taxonomists for standard genome sequencing and annotation.</title>
        <authorList>
            <consortium name="The Broad Institute Genomics Platform"/>
            <consortium name="The Broad Institute Genome Sequencing Center for Infectious Disease"/>
            <person name="Wu L."/>
            <person name="Ma J."/>
        </authorList>
    </citation>
    <scope>NUCLEOTIDE SEQUENCE [LARGE SCALE GENOMIC DNA]</scope>
    <source>
        <strain evidence="3">DFY28</strain>
    </source>
</reference>
<dbReference type="RefSeq" id="WP_206611383.1">
    <property type="nucleotide sequence ID" value="NZ_CP034929.1"/>
</dbReference>
<comment type="caution">
    <text evidence="2">The sequence shown here is derived from an EMBL/GenBank/DDBJ whole genome shotgun (WGS) entry which is preliminary data.</text>
</comment>
<protein>
    <submittedName>
        <fullName evidence="2">Lytic transglycosylase domain-containing protein</fullName>
    </submittedName>
</protein>
<dbReference type="Proteomes" id="UP001596098">
    <property type="component" value="Unassembled WGS sequence"/>
</dbReference>
<evidence type="ECO:0000313" key="2">
    <source>
        <dbReference type="EMBL" id="MFC6152673.1"/>
    </source>
</evidence>
<dbReference type="SUPFAM" id="SSF89796">
    <property type="entry name" value="CoA-transferase family III (CaiB/BaiF)"/>
    <property type="match status" value="1"/>
</dbReference>
<accession>A0ABW1QWB9</accession>
<evidence type="ECO:0000313" key="3">
    <source>
        <dbReference type="Proteomes" id="UP001596098"/>
    </source>
</evidence>
<dbReference type="EMBL" id="JBHSQI010000002">
    <property type="protein sequence ID" value="MFC6152673.1"/>
    <property type="molecule type" value="Genomic_DNA"/>
</dbReference>
<name>A0ABW1QWB9_9ACTN</name>
<feature type="compositionally biased region" description="Basic residues" evidence="1">
    <location>
        <begin position="9"/>
        <end position="20"/>
    </location>
</feature>
<organism evidence="2 3">
    <name type="scientific">Nocardioides yefusunii</name>
    <dbReference type="NCBI Taxonomy" id="2500546"/>
    <lineage>
        <taxon>Bacteria</taxon>
        <taxon>Bacillati</taxon>
        <taxon>Actinomycetota</taxon>
        <taxon>Actinomycetes</taxon>
        <taxon>Propionibacteriales</taxon>
        <taxon>Nocardioidaceae</taxon>
        <taxon>Nocardioides</taxon>
    </lineage>
</organism>
<keyword evidence="3" id="KW-1185">Reference proteome</keyword>
<gene>
    <name evidence="2" type="ORF">ACFPWU_03205</name>
</gene>
<dbReference type="InterPro" id="IPR023606">
    <property type="entry name" value="CoA-Trfase_III_dom_1_sf"/>
</dbReference>
<feature type="region of interest" description="Disordered" evidence="1">
    <location>
        <begin position="1"/>
        <end position="25"/>
    </location>
</feature>